<comment type="caution">
    <text evidence="10">The sequence shown here is derived from an EMBL/GenBank/DDBJ whole genome shotgun (WGS) entry which is preliminary data.</text>
</comment>
<comment type="subcellular location">
    <subcellularLocation>
        <location evidence="8">Cytoplasm</location>
    </subcellularLocation>
</comment>
<dbReference type="CDD" id="cd02020">
    <property type="entry name" value="CMPK"/>
    <property type="match status" value="1"/>
</dbReference>
<comment type="similarity">
    <text evidence="1 8">Belongs to the cytidylate kinase family. Type 1 subfamily.</text>
</comment>
<dbReference type="EC" id="2.7.4.25" evidence="8"/>
<dbReference type="GO" id="GO:0016301">
    <property type="term" value="F:kinase activity"/>
    <property type="evidence" value="ECO:0007669"/>
    <property type="project" value="UniProtKB-KW"/>
</dbReference>
<accession>A0ABT4DAI4</accession>
<evidence type="ECO:0000256" key="1">
    <source>
        <dbReference type="ARBA" id="ARBA00009427"/>
    </source>
</evidence>
<evidence type="ECO:0000256" key="5">
    <source>
        <dbReference type="ARBA" id="ARBA00022840"/>
    </source>
</evidence>
<dbReference type="Gene3D" id="3.40.50.300">
    <property type="entry name" value="P-loop containing nucleotide triphosphate hydrolases"/>
    <property type="match status" value="1"/>
</dbReference>
<keyword evidence="11" id="KW-1185">Reference proteome</keyword>
<dbReference type="EMBL" id="JAPQFJ010000005">
    <property type="protein sequence ID" value="MCY6958221.1"/>
    <property type="molecule type" value="Genomic_DNA"/>
</dbReference>
<dbReference type="NCBIfam" id="TIGR00017">
    <property type="entry name" value="cmk"/>
    <property type="match status" value="1"/>
</dbReference>
<dbReference type="HAMAP" id="MF_00238">
    <property type="entry name" value="Cytidyl_kinase_type1"/>
    <property type="match status" value="1"/>
</dbReference>
<feature type="binding site" evidence="8">
    <location>
        <begin position="11"/>
        <end position="19"/>
    </location>
    <ligand>
        <name>ATP</name>
        <dbReference type="ChEBI" id="CHEBI:30616"/>
    </ligand>
</feature>
<dbReference type="SUPFAM" id="SSF52540">
    <property type="entry name" value="P-loop containing nucleoside triphosphate hydrolases"/>
    <property type="match status" value="1"/>
</dbReference>
<dbReference type="Proteomes" id="UP001144612">
    <property type="component" value="Unassembled WGS sequence"/>
</dbReference>
<dbReference type="InterPro" id="IPR011994">
    <property type="entry name" value="Cytidylate_kinase_dom"/>
</dbReference>
<comment type="catalytic activity">
    <reaction evidence="7 8">
        <text>CMP + ATP = CDP + ADP</text>
        <dbReference type="Rhea" id="RHEA:11600"/>
        <dbReference type="ChEBI" id="CHEBI:30616"/>
        <dbReference type="ChEBI" id="CHEBI:58069"/>
        <dbReference type="ChEBI" id="CHEBI:60377"/>
        <dbReference type="ChEBI" id="CHEBI:456216"/>
        <dbReference type="EC" id="2.7.4.25"/>
    </reaction>
</comment>
<sequence length="221" mass="25627">MYMRIIVAIDGPAGAGKSTIAKRVGEKFNLMYINTGSMYRAVTLKALEKDIHHSNMDKLCRLVDTMDMYFQNNELILNGENINDKLTLPYISNNVSNYASIKEVRHRLVAIQREMAEKYDVIMDGRDIGTVVLKDAPFKFFLTASPEERARRRYEELKLKKLDVNYENILDEIKKRDYIDCNRETDPLTKAEDAIEIDSTNMNIEEVVEKICSYIRNKINN</sequence>
<keyword evidence="5 8" id="KW-0067">ATP-binding</keyword>
<dbReference type="PANTHER" id="PTHR21299">
    <property type="entry name" value="CYTIDYLATE KINASE/PANTOATE-BETA-ALANINE LIGASE"/>
    <property type="match status" value="1"/>
</dbReference>
<name>A0ABT4DAI4_9CLOT</name>
<keyword evidence="3 8" id="KW-0547">Nucleotide-binding</keyword>
<dbReference type="InterPro" id="IPR003136">
    <property type="entry name" value="Cytidylate_kin"/>
</dbReference>
<evidence type="ECO:0000256" key="6">
    <source>
        <dbReference type="ARBA" id="ARBA00047615"/>
    </source>
</evidence>
<evidence type="ECO:0000256" key="7">
    <source>
        <dbReference type="ARBA" id="ARBA00048478"/>
    </source>
</evidence>
<keyword evidence="8" id="KW-0963">Cytoplasm</keyword>
<dbReference type="InterPro" id="IPR027417">
    <property type="entry name" value="P-loop_NTPase"/>
</dbReference>
<evidence type="ECO:0000313" key="11">
    <source>
        <dbReference type="Proteomes" id="UP001144612"/>
    </source>
</evidence>
<gene>
    <name evidence="8 10" type="primary">cmk</name>
    <name evidence="10" type="ORF">OW729_06350</name>
</gene>
<comment type="catalytic activity">
    <reaction evidence="6 8">
        <text>dCMP + ATP = dCDP + ADP</text>
        <dbReference type="Rhea" id="RHEA:25094"/>
        <dbReference type="ChEBI" id="CHEBI:30616"/>
        <dbReference type="ChEBI" id="CHEBI:57566"/>
        <dbReference type="ChEBI" id="CHEBI:58593"/>
        <dbReference type="ChEBI" id="CHEBI:456216"/>
        <dbReference type="EC" id="2.7.4.25"/>
    </reaction>
</comment>
<dbReference type="PANTHER" id="PTHR21299:SF2">
    <property type="entry name" value="CYTIDYLATE KINASE"/>
    <property type="match status" value="1"/>
</dbReference>
<dbReference type="Pfam" id="PF02224">
    <property type="entry name" value="Cytidylate_kin"/>
    <property type="match status" value="1"/>
</dbReference>
<evidence type="ECO:0000259" key="9">
    <source>
        <dbReference type="Pfam" id="PF02224"/>
    </source>
</evidence>
<evidence type="ECO:0000256" key="3">
    <source>
        <dbReference type="ARBA" id="ARBA00022741"/>
    </source>
</evidence>
<reference evidence="10" key="1">
    <citation type="submission" date="2022-12" db="EMBL/GenBank/DDBJ databases">
        <title>Clostridium sp. nov., isolated from industrial wastewater.</title>
        <authorList>
            <person name="Jiayan W."/>
        </authorList>
    </citation>
    <scope>NUCLEOTIDE SEQUENCE</scope>
    <source>
        <strain evidence="10">ZC22-4</strain>
    </source>
</reference>
<evidence type="ECO:0000256" key="4">
    <source>
        <dbReference type="ARBA" id="ARBA00022777"/>
    </source>
</evidence>
<keyword evidence="2 8" id="KW-0808">Transferase</keyword>
<organism evidence="10 11">
    <name type="scientific">Clostridium brassicae</name>
    <dbReference type="NCBI Taxonomy" id="2999072"/>
    <lineage>
        <taxon>Bacteria</taxon>
        <taxon>Bacillati</taxon>
        <taxon>Bacillota</taxon>
        <taxon>Clostridia</taxon>
        <taxon>Eubacteriales</taxon>
        <taxon>Clostridiaceae</taxon>
        <taxon>Clostridium</taxon>
    </lineage>
</organism>
<protein>
    <recommendedName>
        <fullName evidence="8">Cytidylate kinase</fullName>
        <shortName evidence="8">CK</shortName>
        <ecNumber evidence="8">2.7.4.25</ecNumber>
    </recommendedName>
    <alternativeName>
        <fullName evidence="8">Cytidine monophosphate kinase</fullName>
        <shortName evidence="8">CMP kinase</shortName>
    </alternativeName>
</protein>
<evidence type="ECO:0000256" key="8">
    <source>
        <dbReference type="HAMAP-Rule" id="MF_00238"/>
    </source>
</evidence>
<feature type="domain" description="Cytidylate kinase" evidence="9">
    <location>
        <begin position="7"/>
        <end position="216"/>
    </location>
</feature>
<proteinExistence type="inferred from homology"/>
<evidence type="ECO:0000256" key="2">
    <source>
        <dbReference type="ARBA" id="ARBA00022679"/>
    </source>
</evidence>
<keyword evidence="4 8" id="KW-0418">Kinase</keyword>
<evidence type="ECO:0000313" key="10">
    <source>
        <dbReference type="EMBL" id="MCY6958221.1"/>
    </source>
</evidence>